<evidence type="ECO:0000313" key="3">
    <source>
        <dbReference type="Proteomes" id="UP000007110"/>
    </source>
</evidence>
<dbReference type="PANTHER" id="PTHR35541:SF1">
    <property type="entry name" value="RAD9, HUS1, RAD1-INTERACTING NUCLEAR ORPHAN PROTEIN 1"/>
    <property type="match status" value="1"/>
</dbReference>
<dbReference type="Proteomes" id="UP000007110">
    <property type="component" value="Unassembled WGS sequence"/>
</dbReference>
<dbReference type="GeneID" id="105443494"/>
<dbReference type="GO" id="GO:0005634">
    <property type="term" value="C:nucleus"/>
    <property type="evidence" value="ECO:0007669"/>
    <property type="project" value="InterPro"/>
</dbReference>
<dbReference type="PANTHER" id="PTHR35541">
    <property type="entry name" value="RAD9, HUS1, RAD1-INTERACTING NUCLEAR ORPHAN PROTEIN 1"/>
    <property type="match status" value="1"/>
</dbReference>
<feature type="compositionally biased region" description="Basic and acidic residues" evidence="1">
    <location>
        <begin position="136"/>
        <end position="145"/>
    </location>
</feature>
<feature type="compositionally biased region" description="Basic and acidic residues" evidence="1">
    <location>
        <begin position="204"/>
        <end position="225"/>
    </location>
</feature>
<evidence type="ECO:0000256" key="1">
    <source>
        <dbReference type="SAM" id="MobiDB-lite"/>
    </source>
</evidence>
<dbReference type="OMA" id="WLEDSTV"/>
<proteinExistence type="predicted"/>
<protein>
    <submittedName>
        <fullName evidence="2">Uncharacterized protein</fullName>
    </submittedName>
</protein>
<name>A0A7M7P2W3_STRPU</name>
<keyword evidence="3" id="KW-1185">Reference proteome</keyword>
<dbReference type="RefSeq" id="XP_030845436.1">
    <property type="nucleotide sequence ID" value="XM_030989576.1"/>
</dbReference>
<feature type="region of interest" description="Disordered" evidence="1">
    <location>
        <begin position="178"/>
        <end position="335"/>
    </location>
</feature>
<reference evidence="2" key="2">
    <citation type="submission" date="2021-01" db="UniProtKB">
        <authorList>
            <consortium name="EnsemblMetazoa"/>
        </authorList>
    </citation>
    <scope>IDENTIFICATION</scope>
</reference>
<evidence type="ECO:0000313" key="2">
    <source>
        <dbReference type="EnsemblMetazoa" id="XP_030845436"/>
    </source>
</evidence>
<feature type="compositionally biased region" description="Basic residues" evidence="1">
    <location>
        <begin position="325"/>
        <end position="335"/>
    </location>
</feature>
<feature type="compositionally biased region" description="Basic and acidic residues" evidence="1">
    <location>
        <begin position="299"/>
        <end position="308"/>
    </location>
</feature>
<dbReference type="AlphaFoldDB" id="A0A7M7P2W3"/>
<dbReference type="OrthoDB" id="6152919at2759"/>
<feature type="compositionally biased region" description="Low complexity" evidence="1">
    <location>
        <begin position="229"/>
        <end position="242"/>
    </location>
</feature>
<dbReference type="GO" id="GO:0000077">
    <property type="term" value="P:DNA damage checkpoint signaling"/>
    <property type="evidence" value="ECO:0007669"/>
    <property type="project" value="InterPro"/>
</dbReference>
<feature type="region of interest" description="Disordered" evidence="1">
    <location>
        <begin position="72"/>
        <end position="145"/>
    </location>
</feature>
<dbReference type="InterPro" id="IPR029293">
    <property type="entry name" value="RHNO1"/>
</dbReference>
<dbReference type="InParanoid" id="A0A7M7P2W3"/>
<dbReference type="Pfam" id="PF15319">
    <property type="entry name" value="RHINO"/>
    <property type="match status" value="1"/>
</dbReference>
<organism evidence="2 3">
    <name type="scientific">Strongylocentrotus purpuratus</name>
    <name type="common">Purple sea urchin</name>
    <dbReference type="NCBI Taxonomy" id="7668"/>
    <lineage>
        <taxon>Eukaryota</taxon>
        <taxon>Metazoa</taxon>
        <taxon>Echinodermata</taxon>
        <taxon>Eleutherozoa</taxon>
        <taxon>Echinozoa</taxon>
        <taxon>Echinoidea</taxon>
        <taxon>Euechinoidea</taxon>
        <taxon>Echinacea</taxon>
        <taxon>Camarodonta</taxon>
        <taxon>Echinidea</taxon>
        <taxon>Strongylocentrotidae</taxon>
        <taxon>Strongylocentrotus</taxon>
    </lineage>
</organism>
<dbReference type="GO" id="GO:0071479">
    <property type="term" value="P:cellular response to ionizing radiation"/>
    <property type="evidence" value="ECO:0007669"/>
    <property type="project" value="InterPro"/>
</dbReference>
<reference evidence="3" key="1">
    <citation type="submission" date="2015-02" db="EMBL/GenBank/DDBJ databases">
        <title>Genome sequencing for Strongylocentrotus purpuratus.</title>
        <authorList>
            <person name="Murali S."/>
            <person name="Liu Y."/>
            <person name="Vee V."/>
            <person name="English A."/>
            <person name="Wang M."/>
            <person name="Skinner E."/>
            <person name="Han Y."/>
            <person name="Muzny D.M."/>
            <person name="Worley K.C."/>
            <person name="Gibbs R.A."/>
        </authorList>
    </citation>
    <scope>NUCLEOTIDE SEQUENCE</scope>
</reference>
<dbReference type="KEGG" id="spu:105443494"/>
<sequence>MPRTRSSKKPGCFNQVKPTLMFTESPAEKLPRRLCSPTNAADNPITAQVLYLEDGLETTWVSPQFHPAMLDMEEAPKGRRRKKQNGDITGKSAMETQHTKRKRRPVRKSSSTTPIPSEKRFPKGFQPLHFLGDASRNGRDGDQSWRRMVVEDEDDDVRIDDGDDDDGVWLEDSTVFRKEQRTTRRGSSTKSMLQRFEDEEEMETGVHDYSKTLHDASHRLRDQGRVKTGRSSVTRSKTSSVRGWHDNKHHSYRDGDVDEGNLHHSRLTALREKPLTSNTHQRHLTSNHPHDLSVSPDENFSRLDDIRDWGPGGKDTYGQSPQFHQNKRKARGGAARKKLEQFAAESHQFLDTEDQNLFADLNRTGQDGLETRGKVLAADTPVSDYGLRVTLRRRRQLLPKHYTERLLLDS</sequence>
<dbReference type="EnsemblMetazoa" id="XM_030989576">
    <property type="protein sequence ID" value="XP_030845436"/>
    <property type="gene ID" value="LOC105443494"/>
</dbReference>
<accession>A0A7M7P2W3</accession>